<organism evidence="5 6">
    <name type="scientific">Alkalispirochaeta sphaeroplastigenens</name>
    <dbReference type="NCBI Taxonomy" id="1187066"/>
    <lineage>
        <taxon>Bacteria</taxon>
        <taxon>Pseudomonadati</taxon>
        <taxon>Spirochaetota</taxon>
        <taxon>Spirochaetia</taxon>
        <taxon>Spirochaetales</taxon>
        <taxon>Spirochaetaceae</taxon>
        <taxon>Alkalispirochaeta</taxon>
    </lineage>
</organism>
<dbReference type="OrthoDB" id="9813147at2"/>
<gene>
    <name evidence="5" type="ORF">AU468_12600</name>
</gene>
<protein>
    <recommendedName>
        <fullName evidence="4">AAA+ ATPase domain-containing protein</fullName>
    </recommendedName>
</protein>
<dbReference type="InterPro" id="IPR001208">
    <property type="entry name" value="MCM_dom"/>
</dbReference>
<dbReference type="InterPro" id="IPR025158">
    <property type="entry name" value="Mg_chelat-rel_C"/>
</dbReference>
<dbReference type="InterPro" id="IPR020568">
    <property type="entry name" value="Ribosomal_Su5_D2-typ_SF"/>
</dbReference>
<comment type="caution">
    <text evidence="5">The sequence shown here is derived from an EMBL/GenBank/DDBJ whole genome shotgun (WGS) entry which is preliminary data.</text>
</comment>
<feature type="domain" description="AAA+ ATPase" evidence="4">
    <location>
        <begin position="203"/>
        <end position="384"/>
    </location>
</feature>
<dbReference type="Proteomes" id="UP000237350">
    <property type="component" value="Unassembled WGS sequence"/>
</dbReference>
<dbReference type="SUPFAM" id="SSF54211">
    <property type="entry name" value="Ribosomal protein S5 domain 2-like"/>
    <property type="match status" value="1"/>
</dbReference>
<evidence type="ECO:0000256" key="2">
    <source>
        <dbReference type="ARBA" id="ARBA00022741"/>
    </source>
</evidence>
<dbReference type="SMART" id="SM00382">
    <property type="entry name" value="AAA"/>
    <property type="match status" value="1"/>
</dbReference>
<dbReference type="PRINTS" id="PR01657">
    <property type="entry name" value="MCMFAMILY"/>
</dbReference>
<dbReference type="EMBL" id="LPWH01000121">
    <property type="protein sequence ID" value="POQ98580.1"/>
    <property type="molecule type" value="Genomic_DNA"/>
</dbReference>
<dbReference type="Pfam" id="PF01078">
    <property type="entry name" value="Mg_chelatase"/>
    <property type="match status" value="1"/>
</dbReference>
<evidence type="ECO:0000313" key="6">
    <source>
        <dbReference type="Proteomes" id="UP000237350"/>
    </source>
</evidence>
<comment type="similarity">
    <text evidence="1">Belongs to the Mg-chelatase subunits D/I family. ComM subfamily.</text>
</comment>
<evidence type="ECO:0000259" key="4">
    <source>
        <dbReference type="SMART" id="SM00382"/>
    </source>
</evidence>
<dbReference type="PANTHER" id="PTHR32039">
    <property type="entry name" value="MAGNESIUM-CHELATASE SUBUNIT CHLI"/>
    <property type="match status" value="1"/>
</dbReference>
<dbReference type="InterPro" id="IPR003593">
    <property type="entry name" value="AAA+_ATPase"/>
</dbReference>
<evidence type="ECO:0000256" key="1">
    <source>
        <dbReference type="ARBA" id="ARBA00006354"/>
    </source>
</evidence>
<dbReference type="Pfam" id="PF13541">
    <property type="entry name" value="ChlI"/>
    <property type="match status" value="1"/>
</dbReference>
<sequence>MVYGFSPCGARGEVVRVEVDVRRGLPGMDIVGLPSNEVRESRERVRIALRNSGFSYPGDRILVSLSPAEIPKTGAGFDLPIALALLAETGQISLPDEVLATGEISLQGRCITVRGTLSAVLAAGERRIGAVVVPSPALEALRGIGSVAGEIFSVASLQDLSSEGLRRVDPPAAGKGAQPSPVGMDDIRGQPLLKRAAALGAAGFHNLLFFGPPGSAKTMTARRIPSLLPPLSPVASMEVARIYSMRGLEEERPFQAPPLRIPHHGASLEGLLGGGRFCLPGEASLSHRGVLVLDEATEFRPQVLQALREPVESRSVTISRAGRIEVFPAAFQLVMTSNLCPCGQLGRNQGRCMCSLQEISRYWRRIGSALLDRVDLRVRTDYEGSARAAPGQGELRLRVQAAIERQRARFSRSSVRFCRENPRNGLVPPEGAEELFPLSGELQSCLQDSMRRLELSDRAASSVRAVARTIADLEDRDPVTAGDLQEALSLRASGADRLLGREVV</sequence>
<dbReference type="InterPro" id="IPR027417">
    <property type="entry name" value="P-loop_NTPase"/>
</dbReference>
<reference evidence="6" key="1">
    <citation type="submission" date="2015-12" db="EMBL/GenBank/DDBJ databases">
        <authorList>
            <person name="Lodha T.D."/>
            <person name="Chintalapati S."/>
            <person name="Chintalapati V.R."/>
            <person name="Sravanthi T."/>
        </authorList>
    </citation>
    <scope>NUCLEOTIDE SEQUENCE [LARGE SCALE GENOMIC DNA]</scope>
    <source>
        <strain evidence="6">JC133</strain>
    </source>
</reference>
<dbReference type="RefSeq" id="WP_103681030.1">
    <property type="nucleotide sequence ID" value="NZ_LPWH01000121.1"/>
</dbReference>
<keyword evidence="2" id="KW-0547">Nucleotide-binding</keyword>
<dbReference type="PANTHER" id="PTHR32039:SF7">
    <property type="entry name" value="COMPETENCE PROTEIN COMM"/>
    <property type="match status" value="1"/>
</dbReference>
<dbReference type="GO" id="GO:0005524">
    <property type="term" value="F:ATP binding"/>
    <property type="evidence" value="ECO:0007669"/>
    <property type="project" value="UniProtKB-KW"/>
</dbReference>
<dbReference type="Gene3D" id="3.30.230.10">
    <property type="match status" value="1"/>
</dbReference>
<proteinExistence type="inferred from homology"/>
<accession>A0A2S4JGP1</accession>
<dbReference type="InterPro" id="IPR000523">
    <property type="entry name" value="Mg_chelatse_chII-like_cat_dom"/>
</dbReference>
<name>A0A2S4JGP1_9SPIO</name>
<keyword evidence="6" id="KW-1185">Reference proteome</keyword>
<dbReference type="SUPFAM" id="SSF52540">
    <property type="entry name" value="P-loop containing nucleoside triphosphate hydrolases"/>
    <property type="match status" value="1"/>
</dbReference>
<evidence type="ECO:0000256" key="3">
    <source>
        <dbReference type="ARBA" id="ARBA00022840"/>
    </source>
</evidence>
<dbReference type="GO" id="GO:0003677">
    <property type="term" value="F:DNA binding"/>
    <property type="evidence" value="ECO:0007669"/>
    <property type="project" value="InterPro"/>
</dbReference>
<dbReference type="AlphaFoldDB" id="A0A2S4JGP1"/>
<dbReference type="Gene3D" id="3.40.50.300">
    <property type="entry name" value="P-loop containing nucleotide triphosphate hydrolases"/>
    <property type="match status" value="1"/>
</dbReference>
<keyword evidence="3" id="KW-0067">ATP-binding</keyword>
<dbReference type="NCBIfam" id="TIGR00368">
    <property type="entry name" value="YifB family Mg chelatase-like AAA ATPase"/>
    <property type="match status" value="1"/>
</dbReference>
<dbReference type="InterPro" id="IPR045006">
    <property type="entry name" value="CHLI-like"/>
</dbReference>
<evidence type="ECO:0000313" key="5">
    <source>
        <dbReference type="EMBL" id="POQ98580.1"/>
    </source>
</evidence>
<dbReference type="InterPro" id="IPR014721">
    <property type="entry name" value="Ribsml_uS5_D2-typ_fold_subgr"/>
</dbReference>
<dbReference type="InterPro" id="IPR004482">
    <property type="entry name" value="Mg_chelat-rel"/>
</dbReference>
<dbReference type="Pfam" id="PF13335">
    <property type="entry name" value="Mg_chelatase_C"/>
    <property type="match status" value="1"/>
</dbReference>